<feature type="region of interest" description="Disordered" evidence="1">
    <location>
        <begin position="118"/>
        <end position="229"/>
    </location>
</feature>
<dbReference type="Pfam" id="PF13713">
    <property type="entry name" value="BRX_N"/>
    <property type="match status" value="1"/>
</dbReference>
<dbReference type="EMBL" id="OY731401">
    <property type="protein sequence ID" value="CAJ1948286.1"/>
    <property type="molecule type" value="Genomic_DNA"/>
</dbReference>
<feature type="compositionally biased region" description="Basic and acidic residues" evidence="1">
    <location>
        <begin position="118"/>
        <end position="157"/>
    </location>
</feature>
<dbReference type="InterPro" id="IPR027988">
    <property type="entry name" value="BRX_N"/>
</dbReference>
<sequence length="263" mass="29904">MQDVEIKKLKQKATEASALAAVESSNHRVTKEFVESTIHQMKEMTDKLPGEITESKNLRSVLNRVKNFLQETSEFETSSSPKLETKQKDEHDRPTSNSDSYSKLQIYRVEENVDANLSHDKENFLEERNKPSTDTCKDRGNSLKESDEPNSEIEYKNAPRTFSSTSDGSEMLDDRLEENAEVAIVDQSEEAEEDVFQECIGSRSRIDRTPSSENSNNGSRSLDSSRLGKQGEEQIIEKFDCGVYVMLVLQSDGAKIFKRVKFR</sequence>
<feature type="compositionally biased region" description="Acidic residues" evidence="1">
    <location>
        <begin position="187"/>
        <end position="196"/>
    </location>
</feature>
<feature type="compositionally biased region" description="Basic and acidic residues" evidence="1">
    <location>
        <begin position="83"/>
        <end position="94"/>
    </location>
</feature>
<feature type="compositionally biased region" description="Polar residues" evidence="1">
    <location>
        <begin position="70"/>
        <end position="82"/>
    </location>
</feature>
<gene>
    <name evidence="3" type="ORF">AYBTSS11_LOCUS13109</name>
</gene>
<dbReference type="Gramene" id="rna-AYBTSS11_LOCUS13109">
    <property type="protein sequence ID" value="CAJ1948286.1"/>
    <property type="gene ID" value="gene-AYBTSS11_LOCUS13109"/>
</dbReference>
<dbReference type="PROSITE" id="PS51514">
    <property type="entry name" value="BRX"/>
    <property type="match status" value="1"/>
</dbReference>
<feature type="compositionally biased region" description="Polar residues" evidence="1">
    <location>
        <begin position="211"/>
        <end position="224"/>
    </location>
</feature>
<dbReference type="Proteomes" id="UP001189624">
    <property type="component" value="Chromosome 4"/>
</dbReference>
<dbReference type="InterPro" id="IPR013591">
    <property type="entry name" value="Brevis_radix_dom"/>
</dbReference>
<reference evidence="3" key="1">
    <citation type="submission" date="2023-10" db="EMBL/GenBank/DDBJ databases">
        <authorList>
            <person name="Domelevo Entfellner J.-B."/>
        </authorList>
    </citation>
    <scope>NUCLEOTIDE SEQUENCE</scope>
</reference>
<feature type="domain" description="BRX" evidence="2">
    <location>
        <begin position="233"/>
        <end position="263"/>
    </location>
</feature>
<protein>
    <recommendedName>
        <fullName evidence="2">BRX domain-containing protein</fullName>
    </recommendedName>
</protein>
<feature type="region of interest" description="Disordered" evidence="1">
    <location>
        <begin position="70"/>
        <end position="104"/>
    </location>
</feature>
<evidence type="ECO:0000256" key="1">
    <source>
        <dbReference type="SAM" id="MobiDB-lite"/>
    </source>
</evidence>
<evidence type="ECO:0000313" key="4">
    <source>
        <dbReference type="Proteomes" id="UP001189624"/>
    </source>
</evidence>
<dbReference type="Pfam" id="PF08381">
    <property type="entry name" value="BRX"/>
    <property type="match status" value="1"/>
</dbReference>
<keyword evidence="4" id="KW-1185">Reference proteome</keyword>
<proteinExistence type="predicted"/>
<name>A0AA86SC87_9FABA</name>
<evidence type="ECO:0000313" key="3">
    <source>
        <dbReference type="EMBL" id="CAJ1948286.1"/>
    </source>
</evidence>
<evidence type="ECO:0000259" key="2">
    <source>
        <dbReference type="PROSITE" id="PS51514"/>
    </source>
</evidence>
<accession>A0AA86SC87</accession>
<dbReference type="AlphaFoldDB" id="A0AA86SC87"/>
<organism evidence="3 4">
    <name type="scientific">Sphenostylis stenocarpa</name>
    <dbReference type="NCBI Taxonomy" id="92480"/>
    <lineage>
        <taxon>Eukaryota</taxon>
        <taxon>Viridiplantae</taxon>
        <taxon>Streptophyta</taxon>
        <taxon>Embryophyta</taxon>
        <taxon>Tracheophyta</taxon>
        <taxon>Spermatophyta</taxon>
        <taxon>Magnoliopsida</taxon>
        <taxon>eudicotyledons</taxon>
        <taxon>Gunneridae</taxon>
        <taxon>Pentapetalae</taxon>
        <taxon>rosids</taxon>
        <taxon>fabids</taxon>
        <taxon>Fabales</taxon>
        <taxon>Fabaceae</taxon>
        <taxon>Papilionoideae</taxon>
        <taxon>50 kb inversion clade</taxon>
        <taxon>NPAAA clade</taxon>
        <taxon>indigoferoid/millettioid clade</taxon>
        <taxon>Phaseoleae</taxon>
        <taxon>Sphenostylis</taxon>
    </lineage>
</organism>